<dbReference type="Proteomes" id="UP000289184">
    <property type="component" value="Unassembled WGS sequence"/>
</dbReference>
<keyword evidence="3" id="KW-1185">Reference proteome</keyword>
<proteinExistence type="predicted"/>
<evidence type="ECO:0000256" key="1">
    <source>
        <dbReference type="SAM" id="MobiDB-lite"/>
    </source>
</evidence>
<organism evidence="2 3">
    <name type="scientific">Achromobacter agilis</name>
    <dbReference type="NCBI Taxonomy" id="1353888"/>
    <lineage>
        <taxon>Bacteria</taxon>
        <taxon>Pseudomonadati</taxon>
        <taxon>Pseudomonadota</taxon>
        <taxon>Betaproteobacteria</taxon>
        <taxon>Burkholderiales</taxon>
        <taxon>Alcaligenaceae</taxon>
        <taxon>Achromobacter</taxon>
    </lineage>
</organism>
<protein>
    <submittedName>
        <fullName evidence="2">Uncharacterized protein</fullName>
    </submittedName>
</protein>
<dbReference type="EMBL" id="UFQB01000003">
    <property type="protein sequence ID" value="SSW63289.1"/>
    <property type="molecule type" value="Genomic_DNA"/>
</dbReference>
<feature type="region of interest" description="Disordered" evidence="1">
    <location>
        <begin position="245"/>
        <end position="270"/>
    </location>
</feature>
<accession>A0A446C5X1</accession>
<dbReference type="AlphaFoldDB" id="A0A446C5X1"/>
<reference evidence="2 3" key="1">
    <citation type="submission" date="2018-07" db="EMBL/GenBank/DDBJ databases">
        <authorList>
            <person name="Peeters C."/>
        </authorList>
    </citation>
    <scope>NUCLEOTIDE SEQUENCE [LARGE SCALE GENOMIC DNA]</scope>
    <source>
        <strain evidence="2 3">LMG 3411</strain>
    </source>
</reference>
<name>A0A446C5X1_9BURK</name>
<evidence type="ECO:0000313" key="3">
    <source>
        <dbReference type="Proteomes" id="UP000289184"/>
    </source>
</evidence>
<sequence>MVTKQRQASYDSFRILDVQSWLPTFGLWCGPGWSAGERNSQLTEEELRARPVFFYPDGRASQVDQICKEHDLDYFRARGARNEARLIAEADFNLSRKLLRLNFLTLPRVEATYATFMVFTFQQKMMMINLPKIGVDLLKRRIDRLTSQIAKKITGINGLVYSDAFGNTMTGSAFMATVEGLAYVLRGVTYTRAGDGTSYFNHYRDAYQNLYSGYSPEYPATTSAYVKVWVDGTVSLVDGSRQMQLANPSNGGAAKPRPGDSVTPIPGSGQDVGQPRFFWNGLYMFDGRKWSYQGPNDFEAWVCVADECAAVPRTRP</sequence>
<gene>
    <name evidence="2" type="ORF">AGI3411_01133</name>
</gene>
<dbReference type="RefSeq" id="WP_129526417.1">
    <property type="nucleotide sequence ID" value="NZ_UFQB01000003.1"/>
</dbReference>
<evidence type="ECO:0000313" key="2">
    <source>
        <dbReference type="EMBL" id="SSW63289.1"/>
    </source>
</evidence>
<dbReference type="OrthoDB" id="9972195at2"/>